<feature type="repeat" description="WD" evidence="3">
    <location>
        <begin position="349"/>
        <end position="391"/>
    </location>
</feature>
<proteinExistence type="predicted"/>
<dbReference type="EMBL" id="MU853370">
    <property type="protein sequence ID" value="KAK4107659.1"/>
    <property type="molecule type" value="Genomic_DNA"/>
</dbReference>
<dbReference type="AlphaFoldDB" id="A0AAN6QF70"/>
<evidence type="ECO:0000256" key="2">
    <source>
        <dbReference type="ARBA" id="ARBA00022737"/>
    </source>
</evidence>
<keyword evidence="6" id="KW-1185">Reference proteome</keyword>
<keyword evidence="1 3" id="KW-0853">WD repeat</keyword>
<dbReference type="InterPro" id="IPR024977">
    <property type="entry name" value="Apc4-like_WD40_dom"/>
</dbReference>
<gene>
    <name evidence="5" type="ORF">N656DRAFT_673887</name>
</gene>
<dbReference type="PANTHER" id="PTHR19848">
    <property type="entry name" value="WD40 REPEAT PROTEIN"/>
    <property type="match status" value="1"/>
</dbReference>
<feature type="repeat" description="WD" evidence="3">
    <location>
        <begin position="307"/>
        <end position="348"/>
    </location>
</feature>
<feature type="non-terminal residue" evidence="5">
    <location>
        <position position="395"/>
    </location>
</feature>
<dbReference type="InterPro" id="IPR019775">
    <property type="entry name" value="WD40_repeat_CS"/>
</dbReference>
<name>A0AAN6QF70_9PEZI</name>
<dbReference type="SUPFAM" id="SSF50978">
    <property type="entry name" value="WD40 repeat-like"/>
    <property type="match status" value="1"/>
</dbReference>
<feature type="repeat" description="WD" evidence="3">
    <location>
        <begin position="264"/>
        <end position="296"/>
    </location>
</feature>
<reference evidence="5" key="2">
    <citation type="submission" date="2023-05" db="EMBL/GenBank/DDBJ databases">
        <authorList>
            <consortium name="Lawrence Berkeley National Laboratory"/>
            <person name="Steindorff A."/>
            <person name="Hensen N."/>
            <person name="Bonometti L."/>
            <person name="Westerberg I."/>
            <person name="Brannstrom I.O."/>
            <person name="Guillou S."/>
            <person name="Cros-Aarteil S."/>
            <person name="Calhoun S."/>
            <person name="Haridas S."/>
            <person name="Kuo A."/>
            <person name="Mondo S."/>
            <person name="Pangilinan J."/>
            <person name="Riley R."/>
            <person name="Labutti K."/>
            <person name="Andreopoulos B."/>
            <person name="Lipzen A."/>
            <person name="Chen C."/>
            <person name="Yanf M."/>
            <person name="Daum C."/>
            <person name="Ng V."/>
            <person name="Clum A."/>
            <person name="Ohm R."/>
            <person name="Martin F."/>
            <person name="Silar P."/>
            <person name="Natvig D."/>
            <person name="Lalanne C."/>
            <person name="Gautier V."/>
            <person name="Ament-Velasquez S.L."/>
            <person name="Kruys A."/>
            <person name="Hutchinson M.I."/>
            <person name="Powell A.J."/>
            <person name="Barry K."/>
            <person name="Miller A.N."/>
            <person name="Grigoriev I.V."/>
            <person name="Debuchy R."/>
            <person name="Gladieux P."/>
            <person name="Thoren M.H."/>
            <person name="Johannesson H."/>
        </authorList>
    </citation>
    <scope>NUCLEOTIDE SEQUENCE</scope>
    <source>
        <strain evidence="5">CBS 508.74</strain>
    </source>
</reference>
<dbReference type="Pfam" id="PF12894">
    <property type="entry name" value="ANAPC4_WD40"/>
    <property type="match status" value="1"/>
</dbReference>
<feature type="non-terminal residue" evidence="5">
    <location>
        <position position="1"/>
    </location>
</feature>
<dbReference type="PROSITE" id="PS50294">
    <property type="entry name" value="WD_REPEATS_REGION"/>
    <property type="match status" value="3"/>
</dbReference>
<dbReference type="Pfam" id="PF00400">
    <property type="entry name" value="WD40"/>
    <property type="match status" value="4"/>
</dbReference>
<feature type="repeat" description="WD" evidence="3">
    <location>
        <begin position="114"/>
        <end position="143"/>
    </location>
</feature>
<evidence type="ECO:0000256" key="3">
    <source>
        <dbReference type="PROSITE-ProRule" id="PRU00221"/>
    </source>
</evidence>
<dbReference type="InterPro" id="IPR036322">
    <property type="entry name" value="WD40_repeat_dom_sf"/>
</dbReference>
<dbReference type="PANTHER" id="PTHR19848:SF8">
    <property type="entry name" value="F-BOX AND WD REPEAT DOMAIN CONTAINING 7"/>
    <property type="match status" value="1"/>
</dbReference>
<dbReference type="PROSITE" id="PS50082">
    <property type="entry name" value="WD_REPEATS_2"/>
    <property type="match status" value="5"/>
</dbReference>
<evidence type="ECO:0000313" key="6">
    <source>
        <dbReference type="Proteomes" id="UP001302812"/>
    </source>
</evidence>
<dbReference type="Gene3D" id="2.130.10.10">
    <property type="entry name" value="YVTN repeat-like/Quinoprotein amine dehydrogenase"/>
    <property type="match status" value="3"/>
</dbReference>
<evidence type="ECO:0000256" key="1">
    <source>
        <dbReference type="ARBA" id="ARBA00022574"/>
    </source>
</evidence>
<protein>
    <submittedName>
        <fullName evidence="5">WD40 repeat-like protein</fullName>
    </submittedName>
</protein>
<accession>A0AAN6QF70</accession>
<reference evidence="5" key="1">
    <citation type="journal article" date="2023" name="Mol. Phylogenet. Evol.">
        <title>Genome-scale phylogeny and comparative genomics of the fungal order Sordariales.</title>
        <authorList>
            <person name="Hensen N."/>
            <person name="Bonometti L."/>
            <person name="Westerberg I."/>
            <person name="Brannstrom I.O."/>
            <person name="Guillou S."/>
            <person name="Cros-Aarteil S."/>
            <person name="Calhoun S."/>
            <person name="Haridas S."/>
            <person name="Kuo A."/>
            <person name="Mondo S."/>
            <person name="Pangilinan J."/>
            <person name="Riley R."/>
            <person name="LaButti K."/>
            <person name="Andreopoulos B."/>
            <person name="Lipzen A."/>
            <person name="Chen C."/>
            <person name="Yan M."/>
            <person name="Daum C."/>
            <person name="Ng V."/>
            <person name="Clum A."/>
            <person name="Steindorff A."/>
            <person name="Ohm R.A."/>
            <person name="Martin F."/>
            <person name="Silar P."/>
            <person name="Natvig D.O."/>
            <person name="Lalanne C."/>
            <person name="Gautier V."/>
            <person name="Ament-Velasquez S.L."/>
            <person name="Kruys A."/>
            <person name="Hutchinson M.I."/>
            <person name="Powell A.J."/>
            <person name="Barry K."/>
            <person name="Miller A.N."/>
            <person name="Grigoriev I.V."/>
            <person name="Debuchy R."/>
            <person name="Gladieux P."/>
            <person name="Hiltunen Thoren M."/>
            <person name="Johannesson H."/>
        </authorList>
    </citation>
    <scope>NUCLEOTIDE SEQUENCE</scope>
    <source>
        <strain evidence="5">CBS 508.74</strain>
    </source>
</reference>
<dbReference type="GeneID" id="89934587"/>
<dbReference type="Proteomes" id="UP001302812">
    <property type="component" value="Unassembled WGS sequence"/>
</dbReference>
<evidence type="ECO:0000259" key="4">
    <source>
        <dbReference type="Pfam" id="PF12894"/>
    </source>
</evidence>
<dbReference type="RefSeq" id="XP_064665229.1">
    <property type="nucleotide sequence ID" value="XM_064810462.1"/>
</dbReference>
<sequence>ELSSLVYDAERFILLHAGVISSAPLQIYRSALLFSPRASIVRALFENEMDGPRLLSGVDEHWGATLQVLEEDSKYVGSLEFALDGEKLVSLTPSKDPRRVRIWDVATGQAEHLQQVHSGKVTSVALARDGKLLASASDDQTIRGDESHPRGDSDISIWDVAKGRLKHVLKGHSHFVGVLVFSPDGSKLASASRDESIRVWDTAACETEYIFKGHGGMPRTLLFSPDGSKLVSSQSWGHFPSNDTDHDRTVRVWNLAAGRADRLLDFHPGVIKSIAFSPDGCKVATGSFCGPVRIWDDVTAGQVEYTLNCNSTAITSLSFSPDGTKLATGIAHGDVLLWDIAEGQVIHMLRGHSGKVQTLIFLKTGNKLASGSGGDMTIGIWDLTTGQAEHMLSGH</sequence>
<feature type="domain" description="Anaphase-promoting complex subunit 4-like WD40" evidence="4">
    <location>
        <begin position="310"/>
        <end position="360"/>
    </location>
</feature>
<dbReference type="CDD" id="cd00200">
    <property type="entry name" value="WD40"/>
    <property type="match status" value="1"/>
</dbReference>
<dbReference type="InterPro" id="IPR001680">
    <property type="entry name" value="WD40_rpt"/>
</dbReference>
<organism evidence="5 6">
    <name type="scientific">Canariomyces notabilis</name>
    <dbReference type="NCBI Taxonomy" id="2074819"/>
    <lineage>
        <taxon>Eukaryota</taxon>
        <taxon>Fungi</taxon>
        <taxon>Dikarya</taxon>
        <taxon>Ascomycota</taxon>
        <taxon>Pezizomycotina</taxon>
        <taxon>Sordariomycetes</taxon>
        <taxon>Sordariomycetidae</taxon>
        <taxon>Sordariales</taxon>
        <taxon>Chaetomiaceae</taxon>
        <taxon>Canariomyces</taxon>
    </lineage>
</organism>
<evidence type="ECO:0000313" key="5">
    <source>
        <dbReference type="EMBL" id="KAK4107659.1"/>
    </source>
</evidence>
<comment type="caution">
    <text evidence="5">The sequence shown here is derived from an EMBL/GenBank/DDBJ whole genome shotgun (WGS) entry which is preliminary data.</text>
</comment>
<dbReference type="SMART" id="SM00320">
    <property type="entry name" value="WD40"/>
    <property type="match status" value="7"/>
</dbReference>
<dbReference type="InterPro" id="IPR015943">
    <property type="entry name" value="WD40/YVTN_repeat-like_dom_sf"/>
</dbReference>
<dbReference type="PROSITE" id="PS00678">
    <property type="entry name" value="WD_REPEATS_1"/>
    <property type="match status" value="1"/>
</dbReference>
<keyword evidence="2" id="KW-0677">Repeat</keyword>
<feature type="repeat" description="WD" evidence="3">
    <location>
        <begin position="169"/>
        <end position="201"/>
    </location>
</feature>